<dbReference type="Proteomes" id="UP000799440">
    <property type="component" value="Unassembled WGS sequence"/>
</dbReference>
<evidence type="ECO:0008006" key="5">
    <source>
        <dbReference type="Google" id="ProtNLM"/>
    </source>
</evidence>
<reference evidence="3" key="1">
    <citation type="journal article" date="2020" name="Stud. Mycol.">
        <title>101 Dothideomycetes genomes: a test case for predicting lifestyles and emergence of pathogens.</title>
        <authorList>
            <person name="Haridas S."/>
            <person name="Albert R."/>
            <person name="Binder M."/>
            <person name="Bloem J."/>
            <person name="Labutti K."/>
            <person name="Salamov A."/>
            <person name="Andreopoulos B."/>
            <person name="Baker S."/>
            <person name="Barry K."/>
            <person name="Bills G."/>
            <person name="Bluhm B."/>
            <person name="Cannon C."/>
            <person name="Castanera R."/>
            <person name="Culley D."/>
            <person name="Daum C."/>
            <person name="Ezra D."/>
            <person name="Gonzalez J."/>
            <person name="Henrissat B."/>
            <person name="Kuo A."/>
            <person name="Liang C."/>
            <person name="Lipzen A."/>
            <person name="Lutzoni F."/>
            <person name="Magnuson J."/>
            <person name="Mondo S."/>
            <person name="Nolan M."/>
            <person name="Ohm R."/>
            <person name="Pangilinan J."/>
            <person name="Park H.-J."/>
            <person name="Ramirez L."/>
            <person name="Alfaro M."/>
            <person name="Sun H."/>
            <person name="Tritt A."/>
            <person name="Yoshinaga Y."/>
            <person name="Zwiers L.-H."/>
            <person name="Turgeon B."/>
            <person name="Goodwin S."/>
            <person name="Spatafora J."/>
            <person name="Crous P."/>
            <person name="Grigoriev I."/>
        </authorList>
    </citation>
    <scope>NUCLEOTIDE SEQUENCE</scope>
    <source>
        <strain evidence="3">CBS 119925</strain>
    </source>
</reference>
<dbReference type="InterPro" id="IPR009091">
    <property type="entry name" value="RCC1/BLIP-II"/>
</dbReference>
<keyword evidence="4" id="KW-1185">Reference proteome</keyword>
<dbReference type="EMBL" id="MU006580">
    <property type="protein sequence ID" value="KAF2745887.1"/>
    <property type="molecule type" value="Genomic_DNA"/>
</dbReference>
<name>A0A6A6V9P5_9PLEO</name>
<protein>
    <recommendedName>
        <fullName evidence="5">RCC1/BLIP-II protein</fullName>
    </recommendedName>
</protein>
<proteinExistence type="predicted"/>
<dbReference type="SUPFAM" id="SSF50985">
    <property type="entry name" value="RCC1/BLIP-II"/>
    <property type="match status" value="1"/>
</dbReference>
<gene>
    <name evidence="3" type="ORF">M011DRAFT_405679</name>
</gene>
<dbReference type="AlphaFoldDB" id="A0A6A6V9P5"/>
<dbReference type="PANTHER" id="PTHR22870:SF408">
    <property type="entry name" value="OS09G0560450 PROTEIN"/>
    <property type="match status" value="1"/>
</dbReference>
<accession>A0A6A6V9P5</accession>
<evidence type="ECO:0000256" key="1">
    <source>
        <dbReference type="ARBA" id="ARBA00022737"/>
    </source>
</evidence>
<evidence type="ECO:0000313" key="4">
    <source>
        <dbReference type="Proteomes" id="UP000799440"/>
    </source>
</evidence>
<dbReference type="PANTHER" id="PTHR22870">
    <property type="entry name" value="REGULATOR OF CHROMOSOME CONDENSATION"/>
    <property type="match status" value="1"/>
</dbReference>
<sequence length="219" mass="23497">HIYTWSMNPRYPSCLGRPCPPCSPPDIPSLVPYLEFTVITKIASGGWMSAAVSVEGELFIWGCGSPGSESIAVLSERTGDCEEEDEGEGDEFIRVVEIKVDGKETRVLDVAVGDGHAIVLVEEIGEDGRTEESLWGAGRNEEGQLGLGRGAPGFVKEFVRIGGFGGGMKVRQVVARGWSSWVVCDGEGSHEFDSSLESVKEWFGFVCGRGLGVGEHGWG</sequence>
<feature type="non-terminal residue" evidence="3">
    <location>
        <position position="1"/>
    </location>
</feature>
<keyword evidence="1" id="KW-0677">Repeat</keyword>
<dbReference type="Gene3D" id="2.130.10.30">
    <property type="entry name" value="Regulator of chromosome condensation 1/beta-lactamase-inhibitor protein II"/>
    <property type="match status" value="1"/>
</dbReference>
<feature type="repeat" description="RCC1" evidence="2">
    <location>
        <begin position="1"/>
        <end position="55"/>
    </location>
</feature>
<dbReference type="InterPro" id="IPR051210">
    <property type="entry name" value="Ub_ligase/GEF_domain"/>
</dbReference>
<feature type="repeat" description="RCC1" evidence="2">
    <location>
        <begin position="56"/>
        <end position="123"/>
    </location>
</feature>
<dbReference type="PROSITE" id="PS50012">
    <property type="entry name" value="RCC1_3"/>
    <property type="match status" value="2"/>
</dbReference>
<organism evidence="3 4">
    <name type="scientific">Sporormia fimetaria CBS 119925</name>
    <dbReference type="NCBI Taxonomy" id="1340428"/>
    <lineage>
        <taxon>Eukaryota</taxon>
        <taxon>Fungi</taxon>
        <taxon>Dikarya</taxon>
        <taxon>Ascomycota</taxon>
        <taxon>Pezizomycotina</taxon>
        <taxon>Dothideomycetes</taxon>
        <taxon>Pleosporomycetidae</taxon>
        <taxon>Pleosporales</taxon>
        <taxon>Sporormiaceae</taxon>
        <taxon>Sporormia</taxon>
    </lineage>
</organism>
<dbReference type="InterPro" id="IPR000408">
    <property type="entry name" value="Reg_chr_condens"/>
</dbReference>
<evidence type="ECO:0000313" key="3">
    <source>
        <dbReference type="EMBL" id="KAF2745887.1"/>
    </source>
</evidence>
<dbReference type="OrthoDB" id="5370059at2759"/>
<evidence type="ECO:0000256" key="2">
    <source>
        <dbReference type="PROSITE-ProRule" id="PRU00235"/>
    </source>
</evidence>